<organism evidence="3 4">
    <name type="scientific">Thalictrum thalictroides</name>
    <name type="common">Rue-anemone</name>
    <name type="synonym">Anemone thalictroides</name>
    <dbReference type="NCBI Taxonomy" id="46969"/>
    <lineage>
        <taxon>Eukaryota</taxon>
        <taxon>Viridiplantae</taxon>
        <taxon>Streptophyta</taxon>
        <taxon>Embryophyta</taxon>
        <taxon>Tracheophyta</taxon>
        <taxon>Spermatophyta</taxon>
        <taxon>Magnoliopsida</taxon>
        <taxon>Ranunculales</taxon>
        <taxon>Ranunculaceae</taxon>
        <taxon>Thalictroideae</taxon>
        <taxon>Thalictrum</taxon>
    </lineage>
</organism>
<feature type="domain" description="DUF3444" evidence="2">
    <location>
        <begin position="253"/>
        <end position="392"/>
    </location>
</feature>
<keyword evidence="4" id="KW-1185">Reference proteome</keyword>
<dbReference type="PANTHER" id="PTHR45089:SF24">
    <property type="entry name" value="DNAJ HEAT SHOCK N-TERMINAL DOMAIN-CONTAINING PROTEIN"/>
    <property type="match status" value="1"/>
</dbReference>
<comment type="caution">
    <text evidence="3">The sequence shown here is derived from an EMBL/GenBank/DDBJ whole genome shotgun (WGS) entry which is preliminary data.</text>
</comment>
<dbReference type="Pfam" id="PF11926">
    <property type="entry name" value="DUF3444"/>
    <property type="match status" value="1"/>
</dbReference>
<evidence type="ECO:0000256" key="1">
    <source>
        <dbReference type="SAM" id="MobiDB-lite"/>
    </source>
</evidence>
<gene>
    <name evidence="3" type="ORF">FRX31_006292</name>
</gene>
<feature type="compositionally biased region" description="Low complexity" evidence="1">
    <location>
        <begin position="541"/>
        <end position="553"/>
    </location>
</feature>
<protein>
    <submittedName>
        <fullName evidence="3">Dnaj heat shock amino-terminal domain protein</fullName>
    </submittedName>
</protein>
<name>A0A7J6X6X6_THATH</name>
<feature type="compositionally biased region" description="Polar residues" evidence="1">
    <location>
        <begin position="524"/>
        <end position="535"/>
    </location>
</feature>
<evidence type="ECO:0000313" key="3">
    <source>
        <dbReference type="EMBL" id="KAF5204122.1"/>
    </source>
</evidence>
<evidence type="ECO:0000313" key="4">
    <source>
        <dbReference type="Proteomes" id="UP000554482"/>
    </source>
</evidence>
<feature type="region of interest" description="Disordered" evidence="1">
    <location>
        <begin position="523"/>
        <end position="560"/>
    </location>
</feature>
<proteinExistence type="predicted"/>
<reference evidence="3 4" key="1">
    <citation type="submission" date="2020-06" db="EMBL/GenBank/DDBJ databases">
        <title>Transcriptomic and genomic resources for Thalictrum thalictroides and T. hernandezii: Facilitating candidate gene discovery in an emerging model plant lineage.</title>
        <authorList>
            <person name="Arias T."/>
            <person name="Riano-Pachon D.M."/>
            <person name="Di Stilio V.S."/>
        </authorList>
    </citation>
    <scope>NUCLEOTIDE SEQUENCE [LARGE SCALE GENOMIC DNA]</scope>
    <source>
        <strain evidence="4">cv. WT478/WT964</strain>
        <tissue evidence="3">Leaves</tissue>
    </source>
</reference>
<dbReference type="OrthoDB" id="10250354at2759"/>
<dbReference type="InterPro" id="IPR024593">
    <property type="entry name" value="DUF3444"/>
</dbReference>
<keyword evidence="3" id="KW-0346">Stress response</keyword>
<dbReference type="Proteomes" id="UP000554482">
    <property type="component" value="Unassembled WGS sequence"/>
</dbReference>
<dbReference type="AlphaFoldDB" id="A0A7J6X6X6"/>
<dbReference type="PANTHER" id="PTHR45089">
    <property type="entry name" value="DNAJ HEAT SHOCK AMINO-TERMINAL DOMAIN PROTEIN-RELATED"/>
    <property type="match status" value="1"/>
</dbReference>
<evidence type="ECO:0000259" key="2">
    <source>
        <dbReference type="Pfam" id="PF11926"/>
    </source>
</evidence>
<accession>A0A7J6X6X6</accession>
<dbReference type="EMBL" id="JABWDY010005847">
    <property type="protein sequence ID" value="KAF5204122.1"/>
    <property type="molecule type" value="Genomic_DNA"/>
</dbReference>
<sequence length="604" mass="69181">MQVTDMECNNEEAIGALREDSQLSNRTKQSVYEKHMPIKKRVWKRDAIIGRDNDDNVIEKRELQDTGIRCPRCDFVIPQKRLRESGSSNVTDVQIEGLSKRHCSESNEQAGLVSNFVKDEEEKKEEGSDLFRESFVKRYNTENIGKDVTSVEHKVDQSEFNDTKKPGCKDTDVLTPNLYDEGAGLKNNLEKYKEEKKEEETELLQKSFVNGDDIKGIRTEVAAVEHNLEPSEFDDKKKSYSKDIEVSNSKCNELEGDRKRDLPVSCGKIKRENSEIAEDVKTCSHSGISAKSTSRGSFKMCPVKGETWVLFKNQGIEGSSDPEIVKNHEFDFVEILTDYDEEYGIIFAYLERVKGFVSLFRPKKGVPSLQLPPLEICRFSHKVSSYRTTGRERDGIPEGYLELDPASLPDYLIEDARKKSTLTQQHQNSSFSARKQPGVGDSLGNMTRTQYANVNLHRERNQPGLDRPFFWIECPYCNMRYQYCQGILNIALQCQSCLKPFIAYDLYSQDPPVPAKFLEETKGRSTLPQQRQNNILHPKQSGRGNSSGNSTRTQFRNQPGLDRPTFWTTCPFCTMRYKYYKDVLERAVHCQNCMKSFIAYASNV</sequence>